<dbReference type="EMBL" id="UINC01193219">
    <property type="protein sequence ID" value="SVE08721.1"/>
    <property type="molecule type" value="Genomic_DNA"/>
</dbReference>
<dbReference type="GO" id="GO:0051539">
    <property type="term" value="F:4 iron, 4 sulfur cluster binding"/>
    <property type="evidence" value="ECO:0007669"/>
    <property type="project" value="UniProtKB-KW"/>
</dbReference>
<sequence>MKVENIKSPSTPYRKLPDWLKTYLPTGSNYFLLKKMVKTHGLNTVCESASCPNIGEC</sequence>
<keyword evidence="3" id="KW-0411">Iron-sulfur</keyword>
<keyword evidence="3" id="KW-0408">Iron</keyword>
<dbReference type="GO" id="GO:0016992">
    <property type="term" value="F:lipoate synthase activity"/>
    <property type="evidence" value="ECO:0007669"/>
    <property type="project" value="InterPro"/>
</dbReference>
<gene>
    <name evidence="5" type="ORF">METZ01_LOCUS461575</name>
</gene>
<dbReference type="AlphaFoldDB" id="A0A383AMC2"/>
<accession>A0A383AMC2</accession>
<protein>
    <recommendedName>
        <fullName evidence="4">Lipoyl synthase N-terminal domain-containing protein</fullName>
    </recommendedName>
</protein>
<name>A0A383AMC2_9ZZZZ</name>
<comment type="subcellular location">
    <subcellularLocation>
        <location evidence="2">Mitochondrion</location>
    </subcellularLocation>
</comment>
<evidence type="ECO:0000256" key="3">
    <source>
        <dbReference type="ARBA" id="ARBA00022485"/>
    </source>
</evidence>
<evidence type="ECO:0000256" key="2">
    <source>
        <dbReference type="ARBA" id="ARBA00004173"/>
    </source>
</evidence>
<dbReference type="PANTHER" id="PTHR10949">
    <property type="entry name" value="LIPOYL SYNTHASE"/>
    <property type="match status" value="1"/>
</dbReference>
<comment type="cofactor">
    <cofactor evidence="1">
        <name>[4Fe-4S] cluster</name>
        <dbReference type="ChEBI" id="CHEBI:49883"/>
    </cofactor>
</comment>
<feature type="domain" description="Lipoyl synthase N-terminal" evidence="4">
    <location>
        <begin position="4"/>
        <end position="51"/>
    </location>
</feature>
<dbReference type="PANTHER" id="PTHR10949:SF0">
    <property type="entry name" value="LIPOYL SYNTHASE, MITOCHONDRIAL"/>
    <property type="match status" value="1"/>
</dbReference>
<feature type="non-terminal residue" evidence="5">
    <location>
        <position position="57"/>
    </location>
</feature>
<dbReference type="InterPro" id="IPR003698">
    <property type="entry name" value="Lipoyl_synth"/>
</dbReference>
<keyword evidence="3" id="KW-0004">4Fe-4S</keyword>
<evidence type="ECO:0000256" key="1">
    <source>
        <dbReference type="ARBA" id="ARBA00001966"/>
    </source>
</evidence>
<keyword evidence="3" id="KW-0479">Metal-binding</keyword>
<proteinExistence type="predicted"/>
<evidence type="ECO:0000313" key="5">
    <source>
        <dbReference type="EMBL" id="SVE08721.1"/>
    </source>
</evidence>
<reference evidence="5" key="1">
    <citation type="submission" date="2018-05" db="EMBL/GenBank/DDBJ databases">
        <authorList>
            <person name="Lanie J.A."/>
            <person name="Ng W.-L."/>
            <person name="Kazmierczak K.M."/>
            <person name="Andrzejewski T.M."/>
            <person name="Davidsen T.M."/>
            <person name="Wayne K.J."/>
            <person name="Tettelin H."/>
            <person name="Glass J.I."/>
            <person name="Rusch D."/>
            <person name="Podicherti R."/>
            <person name="Tsui H.-C.T."/>
            <person name="Winkler M.E."/>
        </authorList>
    </citation>
    <scope>NUCLEOTIDE SEQUENCE</scope>
</reference>
<dbReference type="InterPro" id="IPR031691">
    <property type="entry name" value="LIAS_N"/>
</dbReference>
<dbReference type="Pfam" id="PF16881">
    <property type="entry name" value="LIAS_N"/>
    <property type="match status" value="1"/>
</dbReference>
<dbReference type="GO" id="GO:0005739">
    <property type="term" value="C:mitochondrion"/>
    <property type="evidence" value="ECO:0007669"/>
    <property type="project" value="UniProtKB-SubCell"/>
</dbReference>
<evidence type="ECO:0000259" key="4">
    <source>
        <dbReference type="Pfam" id="PF16881"/>
    </source>
</evidence>
<organism evidence="5">
    <name type="scientific">marine metagenome</name>
    <dbReference type="NCBI Taxonomy" id="408172"/>
    <lineage>
        <taxon>unclassified sequences</taxon>
        <taxon>metagenomes</taxon>
        <taxon>ecological metagenomes</taxon>
    </lineage>
</organism>